<dbReference type="EMBL" id="UZAM01009263">
    <property type="protein sequence ID" value="VDP08360.1"/>
    <property type="molecule type" value="Genomic_DNA"/>
</dbReference>
<proteinExistence type="predicted"/>
<dbReference type="AlphaFoldDB" id="A0A183IQB2"/>
<accession>A0A183IQB2</accession>
<reference evidence="3" key="1">
    <citation type="submission" date="2016-06" db="UniProtKB">
        <authorList>
            <consortium name="WormBaseParasite"/>
        </authorList>
    </citation>
    <scope>IDENTIFICATION</scope>
</reference>
<gene>
    <name evidence="1" type="ORF">SBAD_LOCUS5809</name>
</gene>
<evidence type="ECO:0000313" key="2">
    <source>
        <dbReference type="Proteomes" id="UP000270296"/>
    </source>
</evidence>
<evidence type="ECO:0000313" key="1">
    <source>
        <dbReference type="EMBL" id="VDP08360.1"/>
    </source>
</evidence>
<organism evidence="3">
    <name type="scientific">Soboliphyme baturini</name>
    <dbReference type="NCBI Taxonomy" id="241478"/>
    <lineage>
        <taxon>Eukaryota</taxon>
        <taxon>Metazoa</taxon>
        <taxon>Ecdysozoa</taxon>
        <taxon>Nematoda</taxon>
        <taxon>Enoplea</taxon>
        <taxon>Dorylaimia</taxon>
        <taxon>Dioctophymatida</taxon>
        <taxon>Dioctophymatoidea</taxon>
        <taxon>Soboliphymatidae</taxon>
        <taxon>Soboliphyme</taxon>
    </lineage>
</organism>
<dbReference type="Proteomes" id="UP000270296">
    <property type="component" value="Unassembled WGS sequence"/>
</dbReference>
<keyword evidence="2" id="KW-1185">Reference proteome</keyword>
<name>A0A183IQB2_9BILA</name>
<reference evidence="1 2" key="2">
    <citation type="submission" date="2018-11" db="EMBL/GenBank/DDBJ databases">
        <authorList>
            <consortium name="Pathogen Informatics"/>
        </authorList>
    </citation>
    <scope>NUCLEOTIDE SEQUENCE [LARGE SCALE GENOMIC DNA]</scope>
</reference>
<sequence length="200" mass="21759">MEQTSNMRLGKSLPLAKESRSDSIAAVAVAAAVAAAAAAAVDETEAPTWLLIWLGEANRSIAPLMLPCEARAFLLPPSECRCFSPRSLRVCGNGDGSGGDGGAMATGTYFRRVVMGVERFVCHWNSPDGANTLFGNDRCITLIKTWPLTEGQQPPSPPPTPLPRETSTFALRWWTCDLRPDGRPRLDVCWATNQRRCMRP</sequence>
<dbReference type="WBParaSite" id="SBAD_0000604201-mRNA-1">
    <property type="protein sequence ID" value="SBAD_0000604201-mRNA-1"/>
    <property type="gene ID" value="SBAD_0000604201"/>
</dbReference>
<protein>
    <submittedName>
        <fullName evidence="1 3">Uncharacterized protein</fullName>
    </submittedName>
</protein>
<evidence type="ECO:0000313" key="3">
    <source>
        <dbReference type="WBParaSite" id="SBAD_0000604201-mRNA-1"/>
    </source>
</evidence>